<evidence type="ECO:0000256" key="1">
    <source>
        <dbReference type="SAM" id="MobiDB-lite"/>
    </source>
</evidence>
<dbReference type="SMART" id="SM00271">
    <property type="entry name" value="DnaJ"/>
    <property type="match status" value="1"/>
</dbReference>
<dbReference type="InterPro" id="IPR001623">
    <property type="entry name" value="DnaJ_domain"/>
</dbReference>
<dbReference type="PANTHER" id="PTHR44825:SF1">
    <property type="entry name" value="DNAJ HOMOLOG SUBFAMILY C MEMBER 4"/>
    <property type="match status" value="1"/>
</dbReference>
<dbReference type="STRING" id="5288.A0A5C5G5K8"/>
<dbReference type="EMBL" id="SOZI01000003">
    <property type="protein sequence ID" value="TNY24360.1"/>
    <property type="molecule type" value="Genomic_DNA"/>
</dbReference>
<feature type="region of interest" description="Disordered" evidence="1">
    <location>
        <begin position="174"/>
        <end position="267"/>
    </location>
</feature>
<dbReference type="OrthoDB" id="2529689at2759"/>
<feature type="domain" description="J" evidence="2">
    <location>
        <begin position="7"/>
        <end position="74"/>
    </location>
</feature>
<evidence type="ECO:0000313" key="4">
    <source>
        <dbReference type="Proteomes" id="UP000311382"/>
    </source>
</evidence>
<proteinExistence type="predicted"/>
<organism evidence="3 4">
    <name type="scientific">Rhodotorula diobovata</name>
    <dbReference type="NCBI Taxonomy" id="5288"/>
    <lineage>
        <taxon>Eukaryota</taxon>
        <taxon>Fungi</taxon>
        <taxon>Dikarya</taxon>
        <taxon>Basidiomycota</taxon>
        <taxon>Pucciniomycotina</taxon>
        <taxon>Microbotryomycetes</taxon>
        <taxon>Sporidiobolales</taxon>
        <taxon>Sporidiobolaceae</taxon>
        <taxon>Rhodotorula</taxon>
    </lineage>
</organism>
<dbReference type="SUPFAM" id="SSF46565">
    <property type="entry name" value="Chaperone J-domain"/>
    <property type="match status" value="1"/>
</dbReference>
<dbReference type="PANTHER" id="PTHR44825">
    <property type="match status" value="1"/>
</dbReference>
<dbReference type="Pfam" id="PF00226">
    <property type="entry name" value="DnaJ"/>
    <property type="match status" value="1"/>
</dbReference>
<name>A0A5C5G5K8_9BASI</name>
<dbReference type="AlphaFoldDB" id="A0A5C5G5K8"/>
<dbReference type="PROSITE" id="PS50076">
    <property type="entry name" value="DNAJ_2"/>
    <property type="match status" value="1"/>
</dbReference>
<reference evidence="3 4" key="1">
    <citation type="submission" date="2019-03" db="EMBL/GenBank/DDBJ databases">
        <title>Rhodosporidium diobovatum UCD-FST 08-225 genome sequencing, assembly, and annotation.</title>
        <authorList>
            <person name="Fakankun I.U."/>
            <person name="Fristensky B."/>
            <person name="Levin D.B."/>
        </authorList>
    </citation>
    <scope>NUCLEOTIDE SEQUENCE [LARGE SCALE GENOMIC DNA]</scope>
    <source>
        <strain evidence="3 4">UCD-FST 08-225</strain>
    </source>
</reference>
<sequence>MSSSPLSHYALLSLPPSATPEQIRSSYLRLAKDLHPDRAAPERRREATETFQALAEAYRVLSDPALRTAYDATLSLSLSLPLSHSAARAPPPPPRHPASPPRFDPHYGPSHSYRAAPDPGSSPFPGFRVPPGGYPSQPSVQGMEEVEHGADGSVRWRGESVTVMYGPQLTLSYPPSAGRTSAHARALPPPPPPSPHRPPCRAASPARGAQLALAAHAHAHASPVVGAWSPSAVPRGRPRRASGGAGMGLARQEQQQGVVRADSPLFG</sequence>
<evidence type="ECO:0000259" key="2">
    <source>
        <dbReference type="PROSITE" id="PS50076"/>
    </source>
</evidence>
<dbReference type="CDD" id="cd06257">
    <property type="entry name" value="DnaJ"/>
    <property type="match status" value="1"/>
</dbReference>
<dbReference type="InterPro" id="IPR052763">
    <property type="entry name" value="DnaJ_C4"/>
</dbReference>
<protein>
    <recommendedName>
        <fullName evidence="2">J domain-containing protein</fullName>
    </recommendedName>
</protein>
<keyword evidence="4" id="KW-1185">Reference proteome</keyword>
<dbReference type="InterPro" id="IPR036869">
    <property type="entry name" value="J_dom_sf"/>
</dbReference>
<gene>
    <name evidence="3" type="ORF">DMC30DRAFT_413298</name>
</gene>
<dbReference type="PRINTS" id="PR00625">
    <property type="entry name" value="JDOMAIN"/>
</dbReference>
<evidence type="ECO:0000313" key="3">
    <source>
        <dbReference type="EMBL" id="TNY24360.1"/>
    </source>
</evidence>
<feature type="region of interest" description="Disordered" evidence="1">
    <location>
        <begin position="83"/>
        <end position="151"/>
    </location>
</feature>
<accession>A0A5C5G5K8</accession>
<dbReference type="Proteomes" id="UP000311382">
    <property type="component" value="Unassembled WGS sequence"/>
</dbReference>
<feature type="compositionally biased region" description="Pro residues" evidence="1">
    <location>
        <begin position="187"/>
        <end position="197"/>
    </location>
</feature>
<feature type="compositionally biased region" description="Pro residues" evidence="1">
    <location>
        <begin position="89"/>
        <end position="102"/>
    </location>
</feature>
<feature type="compositionally biased region" description="Low complexity" evidence="1">
    <location>
        <begin position="200"/>
        <end position="235"/>
    </location>
</feature>
<comment type="caution">
    <text evidence="3">The sequence shown here is derived from an EMBL/GenBank/DDBJ whole genome shotgun (WGS) entry which is preliminary data.</text>
</comment>
<dbReference type="Gene3D" id="1.10.287.110">
    <property type="entry name" value="DnaJ domain"/>
    <property type="match status" value="1"/>
</dbReference>